<dbReference type="SUPFAM" id="SSF53098">
    <property type="entry name" value="Ribonuclease H-like"/>
    <property type="match status" value="1"/>
</dbReference>
<evidence type="ECO:0000256" key="2">
    <source>
        <dbReference type="ARBA" id="ARBA00005300"/>
    </source>
</evidence>
<evidence type="ECO:0000256" key="6">
    <source>
        <dbReference type="ARBA" id="ARBA00022759"/>
    </source>
</evidence>
<comment type="catalytic activity">
    <reaction evidence="1">
        <text>Endonucleolytic cleavage to 5'-phosphomonoester.</text>
        <dbReference type="EC" id="3.1.26.4"/>
    </reaction>
</comment>
<dbReference type="GO" id="GO:0046872">
    <property type="term" value="F:metal ion binding"/>
    <property type="evidence" value="ECO:0007669"/>
    <property type="project" value="UniProtKB-KW"/>
</dbReference>
<sequence length="156" mass="17227">MSVNVYTASSCIYPGTADASGGVGIYFGPSVRRNFAGRLPGKDQTSQRAELGAIKRALIILSNPKYAPRDKPLAYIYTRSKYAVGCATTWPLKWVRNGWRNNKGFAIANKDLIVDIITLLLLSPYQVRLVHVSRDSNDQYSKVAQEMAARAARRGC</sequence>
<organism evidence="9 10">
    <name type="scientific">Coemansia thaxteri</name>
    <dbReference type="NCBI Taxonomy" id="2663907"/>
    <lineage>
        <taxon>Eukaryota</taxon>
        <taxon>Fungi</taxon>
        <taxon>Fungi incertae sedis</taxon>
        <taxon>Zoopagomycota</taxon>
        <taxon>Kickxellomycotina</taxon>
        <taxon>Kickxellomycetes</taxon>
        <taxon>Kickxellales</taxon>
        <taxon>Kickxellaceae</taxon>
        <taxon>Coemansia</taxon>
    </lineage>
</organism>
<dbReference type="GO" id="GO:0003676">
    <property type="term" value="F:nucleic acid binding"/>
    <property type="evidence" value="ECO:0007669"/>
    <property type="project" value="InterPro"/>
</dbReference>
<dbReference type="PROSITE" id="PS50879">
    <property type="entry name" value="RNASE_H_1"/>
    <property type="match status" value="1"/>
</dbReference>
<accession>A0A9W8EKG8</accession>
<reference evidence="9" key="1">
    <citation type="submission" date="2022-07" db="EMBL/GenBank/DDBJ databases">
        <title>Phylogenomic reconstructions and comparative analyses of Kickxellomycotina fungi.</title>
        <authorList>
            <person name="Reynolds N.K."/>
            <person name="Stajich J.E."/>
            <person name="Barry K."/>
            <person name="Grigoriev I.V."/>
            <person name="Crous P."/>
            <person name="Smith M.E."/>
        </authorList>
    </citation>
    <scope>NUCLEOTIDE SEQUENCE</scope>
    <source>
        <strain evidence="9">IMI 214461</strain>
    </source>
</reference>
<dbReference type="EC" id="3.1.26.4" evidence="3"/>
<dbReference type="GO" id="GO:0004523">
    <property type="term" value="F:RNA-DNA hybrid ribonuclease activity"/>
    <property type="evidence" value="ECO:0007669"/>
    <property type="project" value="UniProtKB-EC"/>
</dbReference>
<dbReference type="InterPro" id="IPR002156">
    <property type="entry name" value="RNaseH_domain"/>
</dbReference>
<gene>
    <name evidence="9" type="ORF">H4R26_002096</name>
</gene>
<dbReference type="CDD" id="cd09280">
    <property type="entry name" value="RNase_HI_eukaryote_like"/>
    <property type="match status" value="1"/>
</dbReference>
<keyword evidence="4" id="KW-0540">Nuclease</keyword>
<name>A0A9W8EKG8_9FUNG</name>
<evidence type="ECO:0000313" key="10">
    <source>
        <dbReference type="Proteomes" id="UP001150907"/>
    </source>
</evidence>
<dbReference type="InterPro" id="IPR012337">
    <property type="entry name" value="RNaseH-like_sf"/>
</dbReference>
<dbReference type="GO" id="GO:0043137">
    <property type="term" value="P:DNA replication, removal of RNA primer"/>
    <property type="evidence" value="ECO:0007669"/>
    <property type="project" value="TreeGrafter"/>
</dbReference>
<dbReference type="PANTHER" id="PTHR10642:SF26">
    <property type="entry name" value="RIBONUCLEASE H1"/>
    <property type="match status" value="1"/>
</dbReference>
<dbReference type="PANTHER" id="PTHR10642">
    <property type="entry name" value="RIBONUCLEASE H1"/>
    <property type="match status" value="1"/>
</dbReference>
<evidence type="ECO:0000256" key="7">
    <source>
        <dbReference type="ARBA" id="ARBA00022801"/>
    </source>
</evidence>
<evidence type="ECO:0000256" key="1">
    <source>
        <dbReference type="ARBA" id="ARBA00000077"/>
    </source>
</evidence>
<dbReference type="InterPro" id="IPR050092">
    <property type="entry name" value="RNase_H"/>
</dbReference>
<evidence type="ECO:0000256" key="4">
    <source>
        <dbReference type="ARBA" id="ARBA00022722"/>
    </source>
</evidence>
<dbReference type="Pfam" id="PF00075">
    <property type="entry name" value="RNase_H"/>
    <property type="match status" value="1"/>
</dbReference>
<evidence type="ECO:0000313" key="9">
    <source>
        <dbReference type="EMBL" id="KAJ2005164.1"/>
    </source>
</evidence>
<keyword evidence="7" id="KW-0378">Hydrolase</keyword>
<dbReference type="InterPro" id="IPR036397">
    <property type="entry name" value="RNaseH_sf"/>
</dbReference>
<evidence type="ECO:0000259" key="8">
    <source>
        <dbReference type="PROSITE" id="PS50879"/>
    </source>
</evidence>
<protein>
    <recommendedName>
        <fullName evidence="3">ribonuclease H</fullName>
        <ecNumber evidence="3">3.1.26.4</ecNumber>
    </recommendedName>
</protein>
<evidence type="ECO:0000256" key="3">
    <source>
        <dbReference type="ARBA" id="ARBA00012180"/>
    </source>
</evidence>
<keyword evidence="5" id="KW-0479">Metal-binding</keyword>
<keyword evidence="6" id="KW-0255">Endonuclease</keyword>
<dbReference type="Proteomes" id="UP001150907">
    <property type="component" value="Unassembled WGS sequence"/>
</dbReference>
<keyword evidence="10" id="KW-1185">Reference proteome</keyword>
<evidence type="ECO:0000256" key="5">
    <source>
        <dbReference type="ARBA" id="ARBA00022723"/>
    </source>
</evidence>
<dbReference type="AlphaFoldDB" id="A0A9W8EKG8"/>
<dbReference type="Gene3D" id="3.30.420.10">
    <property type="entry name" value="Ribonuclease H-like superfamily/Ribonuclease H"/>
    <property type="match status" value="1"/>
</dbReference>
<proteinExistence type="inferred from homology"/>
<feature type="domain" description="RNase H type-1" evidence="8">
    <location>
        <begin position="1"/>
        <end position="153"/>
    </location>
</feature>
<comment type="similarity">
    <text evidence="2">Belongs to the RNase H family.</text>
</comment>
<comment type="caution">
    <text evidence="9">The sequence shown here is derived from an EMBL/GenBank/DDBJ whole genome shotgun (WGS) entry which is preliminary data.</text>
</comment>
<dbReference type="OrthoDB" id="407198at2759"/>
<dbReference type="EMBL" id="JANBQF010000116">
    <property type="protein sequence ID" value="KAJ2005164.1"/>
    <property type="molecule type" value="Genomic_DNA"/>
</dbReference>